<accession>A0A2H0U951</accession>
<sequence>MSTHTVDVSSFTYSLFISKKTAPFWFLVRLYVGYEWLVAGYEKVVSPAWFGSSAGAALTGFARGAIAKSTCPTDLAGAVCHLDVQTWYASFLQSTVLPHVMVWSNLVTVGEILVGLGLIVGLCTEAAAFFGVFMNLNFLLAGTVSTNPMLLVLGLGILLARRPAGYWGLDHYAMPFLRRTRTAVKPRH</sequence>
<evidence type="ECO:0000313" key="7">
    <source>
        <dbReference type="Proteomes" id="UP000230179"/>
    </source>
</evidence>
<protein>
    <submittedName>
        <fullName evidence="6">DoxX family protein</fullName>
    </submittedName>
</protein>
<dbReference type="PANTHER" id="PTHR39157:SF1">
    <property type="entry name" value="DOXX FAMILY PROTEIN"/>
    <property type="match status" value="1"/>
</dbReference>
<keyword evidence="3 5" id="KW-1133">Transmembrane helix</keyword>
<keyword evidence="4 5" id="KW-0472">Membrane</keyword>
<name>A0A2H0U951_9BACT</name>
<feature type="transmembrane region" description="Helical" evidence="5">
    <location>
        <begin position="138"/>
        <end position="160"/>
    </location>
</feature>
<dbReference type="Pfam" id="PF07681">
    <property type="entry name" value="DoxX"/>
    <property type="match status" value="1"/>
</dbReference>
<evidence type="ECO:0000256" key="2">
    <source>
        <dbReference type="ARBA" id="ARBA00022692"/>
    </source>
</evidence>
<gene>
    <name evidence="6" type="ORF">COU19_03325</name>
</gene>
<reference evidence="7" key="1">
    <citation type="submission" date="2017-09" db="EMBL/GenBank/DDBJ databases">
        <title>Depth-based differentiation of microbial function through sediment-hosted aquifers and enrichment of novel symbionts in the deep terrestrial subsurface.</title>
        <authorList>
            <person name="Probst A.J."/>
            <person name="Ladd B."/>
            <person name="Jarett J.K."/>
            <person name="Geller-Mcgrath D.E."/>
            <person name="Sieber C.M.K."/>
            <person name="Emerson J.B."/>
            <person name="Anantharaman K."/>
            <person name="Thomas B.C."/>
            <person name="Malmstrom R."/>
            <person name="Stieglmeier M."/>
            <person name="Klingl A."/>
            <person name="Woyke T."/>
            <person name="Ryan C.M."/>
            <person name="Banfield J.F."/>
        </authorList>
    </citation>
    <scope>NUCLEOTIDE SEQUENCE [LARGE SCALE GENOMIC DNA]</scope>
</reference>
<evidence type="ECO:0000313" key="6">
    <source>
        <dbReference type="EMBL" id="PIR82941.1"/>
    </source>
</evidence>
<feature type="transmembrane region" description="Helical" evidence="5">
    <location>
        <begin position="112"/>
        <end position="132"/>
    </location>
</feature>
<dbReference type="AlphaFoldDB" id="A0A2H0U951"/>
<dbReference type="InterPro" id="IPR032808">
    <property type="entry name" value="DoxX"/>
</dbReference>
<evidence type="ECO:0000256" key="5">
    <source>
        <dbReference type="SAM" id="Phobius"/>
    </source>
</evidence>
<evidence type="ECO:0000256" key="4">
    <source>
        <dbReference type="ARBA" id="ARBA00023136"/>
    </source>
</evidence>
<dbReference type="Proteomes" id="UP000230179">
    <property type="component" value="Unassembled WGS sequence"/>
</dbReference>
<proteinExistence type="predicted"/>
<evidence type="ECO:0000256" key="1">
    <source>
        <dbReference type="ARBA" id="ARBA00004141"/>
    </source>
</evidence>
<organism evidence="6 7">
    <name type="scientific">Candidatus Kaiserbacteria bacterium CG10_big_fil_rev_8_21_14_0_10_56_12</name>
    <dbReference type="NCBI Taxonomy" id="1974611"/>
    <lineage>
        <taxon>Bacteria</taxon>
        <taxon>Candidatus Kaiseribacteriota</taxon>
    </lineage>
</organism>
<dbReference type="PANTHER" id="PTHR39157">
    <property type="entry name" value="INTEGRAL MEMBRANE PROTEIN-RELATED"/>
    <property type="match status" value="1"/>
</dbReference>
<comment type="subcellular location">
    <subcellularLocation>
        <location evidence="1">Membrane</location>
        <topology evidence="1">Multi-pass membrane protein</topology>
    </subcellularLocation>
</comment>
<evidence type="ECO:0000256" key="3">
    <source>
        <dbReference type="ARBA" id="ARBA00022989"/>
    </source>
</evidence>
<keyword evidence="2 5" id="KW-0812">Transmembrane</keyword>
<dbReference type="GO" id="GO:0016020">
    <property type="term" value="C:membrane"/>
    <property type="evidence" value="ECO:0007669"/>
    <property type="project" value="UniProtKB-SubCell"/>
</dbReference>
<dbReference type="EMBL" id="PFBL01000024">
    <property type="protein sequence ID" value="PIR82941.1"/>
    <property type="molecule type" value="Genomic_DNA"/>
</dbReference>
<comment type="caution">
    <text evidence="6">The sequence shown here is derived from an EMBL/GenBank/DDBJ whole genome shotgun (WGS) entry which is preliminary data.</text>
</comment>